<sequence>MFLIQDNVRRILAVDDNKDILELLQYILEDYGYKVLTLADGHNLFEKINEYRPDLILLDIMLGDMDGRELCKEVKQKTETNNIPVILISASHDAGDLTRHENGKPDGFIPKPFDINTLLNTVQRQIAA</sequence>
<reference evidence="4 5" key="1">
    <citation type="submission" date="2019-01" db="EMBL/GenBank/DDBJ databases">
        <authorList>
            <person name="Chen W.-M."/>
        </authorList>
    </citation>
    <scope>NUCLEOTIDE SEQUENCE [LARGE SCALE GENOMIC DNA]</scope>
    <source>
        <strain evidence="4 5">YBJ-36</strain>
    </source>
</reference>
<dbReference type="SMART" id="SM00448">
    <property type="entry name" value="REC"/>
    <property type="match status" value="1"/>
</dbReference>
<name>A0A437MQA3_9SPHI</name>
<dbReference type="Proteomes" id="UP000282759">
    <property type="component" value="Unassembled WGS sequence"/>
</dbReference>
<dbReference type="PANTHER" id="PTHR44591:SF3">
    <property type="entry name" value="RESPONSE REGULATORY DOMAIN-CONTAINING PROTEIN"/>
    <property type="match status" value="1"/>
</dbReference>
<evidence type="ECO:0000259" key="3">
    <source>
        <dbReference type="PROSITE" id="PS50110"/>
    </source>
</evidence>
<evidence type="ECO:0000256" key="2">
    <source>
        <dbReference type="PROSITE-ProRule" id="PRU00169"/>
    </source>
</evidence>
<gene>
    <name evidence="4" type="ORF">EOD41_15450</name>
</gene>
<dbReference type="GO" id="GO:0000160">
    <property type="term" value="P:phosphorelay signal transduction system"/>
    <property type="evidence" value="ECO:0007669"/>
    <property type="project" value="InterPro"/>
</dbReference>
<dbReference type="EMBL" id="SACK01000007">
    <property type="protein sequence ID" value="RVT99834.1"/>
    <property type="molecule type" value="Genomic_DNA"/>
</dbReference>
<dbReference type="SUPFAM" id="SSF52172">
    <property type="entry name" value="CheY-like"/>
    <property type="match status" value="1"/>
</dbReference>
<organism evidence="4 5">
    <name type="scientific">Mucilaginibacter limnophilus</name>
    <dbReference type="NCBI Taxonomy" id="1932778"/>
    <lineage>
        <taxon>Bacteria</taxon>
        <taxon>Pseudomonadati</taxon>
        <taxon>Bacteroidota</taxon>
        <taxon>Sphingobacteriia</taxon>
        <taxon>Sphingobacteriales</taxon>
        <taxon>Sphingobacteriaceae</taxon>
        <taxon>Mucilaginibacter</taxon>
    </lineage>
</organism>
<dbReference type="Pfam" id="PF00072">
    <property type="entry name" value="Response_reg"/>
    <property type="match status" value="1"/>
</dbReference>
<dbReference type="PROSITE" id="PS50110">
    <property type="entry name" value="RESPONSE_REGULATORY"/>
    <property type="match status" value="1"/>
</dbReference>
<protein>
    <submittedName>
        <fullName evidence="4">Response regulator</fullName>
    </submittedName>
</protein>
<dbReference type="InterPro" id="IPR050595">
    <property type="entry name" value="Bact_response_regulator"/>
</dbReference>
<dbReference type="OrthoDB" id="677887at2"/>
<keyword evidence="5" id="KW-1185">Reference proteome</keyword>
<dbReference type="Gene3D" id="3.40.50.2300">
    <property type="match status" value="1"/>
</dbReference>
<accession>A0A437MQA3</accession>
<dbReference type="AlphaFoldDB" id="A0A437MQA3"/>
<feature type="modified residue" description="4-aspartylphosphate" evidence="2">
    <location>
        <position position="59"/>
    </location>
</feature>
<evidence type="ECO:0000313" key="5">
    <source>
        <dbReference type="Proteomes" id="UP000282759"/>
    </source>
</evidence>
<evidence type="ECO:0000313" key="4">
    <source>
        <dbReference type="EMBL" id="RVT99834.1"/>
    </source>
</evidence>
<proteinExistence type="predicted"/>
<dbReference type="InterPro" id="IPR011006">
    <property type="entry name" value="CheY-like_superfamily"/>
</dbReference>
<keyword evidence="1 2" id="KW-0597">Phosphoprotein</keyword>
<dbReference type="InterPro" id="IPR001789">
    <property type="entry name" value="Sig_transdc_resp-reg_receiver"/>
</dbReference>
<comment type="caution">
    <text evidence="4">The sequence shown here is derived from an EMBL/GenBank/DDBJ whole genome shotgun (WGS) entry which is preliminary data.</text>
</comment>
<evidence type="ECO:0000256" key="1">
    <source>
        <dbReference type="ARBA" id="ARBA00022553"/>
    </source>
</evidence>
<feature type="domain" description="Response regulatory" evidence="3">
    <location>
        <begin position="10"/>
        <end position="126"/>
    </location>
</feature>
<dbReference type="PANTHER" id="PTHR44591">
    <property type="entry name" value="STRESS RESPONSE REGULATOR PROTEIN 1"/>
    <property type="match status" value="1"/>
</dbReference>